<feature type="domain" description="Protein kinase" evidence="12">
    <location>
        <begin position="22"/>
        <end position="296"/>
    </location>
</feature>
<accession>A0A0B2UHR1</accession>
<keyword evidence="8" id="KW-0539">Nucleus</keyword>
<dbReference type="InterPro" id="IPR000719">
    <property type="entry name" value="Prot_kinase_dom"/>
</dbReference>
<dbReference type="SMART" id="SM00220">
    <property type="entry name" value="S_TKc"/>
    <property type="match status" value="1"/>
</dbReference>
<dbReference type="PANTHER" id="PTHR24056:SF233">
    <property type="entry name" value="CYCLIN-DEPENDENT KINASE 9"/>
    <property type="match status" value="1"/>
</dbReference>
<evidence type="ECO:0000256" key="1">
    <source>
        <dbReference type="ARBA" id="ARBA00004123"/>
    </source>
</evidence>
<evidence type="ECO:0000256" key="2">
    <source>
        <dbReference type="ARBA" id="ARBA00006485"/>
    </source>
</evidence>
<dbReference type="GO" id="GO:0004693">
    <property type="term" value="F:cyclin-dependent protein serine/threonine kinase activity"/>
    <property type="evidence" value="ECO:0007669"/>
    <property type="project" value="TreeGrafter"/>
</dbReference>
<dbReference type="InParanoid" id="A0A0B2UHR1"/>
<dbReference type="AlphaFoldDB" id="A0A0B2UHR1"/>
<comment type="caution">
    <text evidence="13">The sequence shown here is derived from an EMBL/GenBank/DDBJ whole genome shotgun (WGS) entry which is preliminary data.</text>
</comment>
<keyword evidence="4" id="KW-0808">Transferase</keyword>
<evidence type="ECO:0000256" key="11">
    <source>
        <dbReference type="SAM" id="MobiDB-lite"/>
    </source>
</evidence>
<dbReference type="InterPro" id="IPR011009">
    <property type="entry name" value="Kinase-like_dom_sf"/>
</dbReference>
<reference evidence="13 14" key="1">
    <citation type="journal article" date="2014" name="MBio">
        <title>The Ordospora colligata genome; evolution of extreme reduction in microsporidia and host-to-parasite horizontal gene transfer.</title>
        <authorList>
            <person name="Pombert J.-F."/>
            <person name="Haag K.L."/>
            <person name="Beidas S."/>
            <person name="Ebert D."/>
            <person name="Keeling P.J."/>
        </authorList>
    </citation>
    <scope>NUCLEOTIDE SEQUENCE [LARGE SCALE GENOMIC DNA]</scope>
    <source>
        <strain evidence="13 14">OC4</strain>
    </source>
</reference>
<feature type="binding site" evidence="9">
    <location>
        <position position="49"/>
    </location>
    <ligand>
        <name>ATP</name>
        <dbReference type="ChEBI" id="CHEBI:30616"/>
    </ligand>
</feature>
<dbReference type="PROSITE" id="PS50011">
    <property type="entry name" value="PROTEIN_KINASE_DOM"/>
    <property type="match status" value="1"/>
</dbReference>
<evidence type="ECO:0000256" key="4">
    <source>
        <dbReference type="ARBA" id="ARBA00022679"/>
    </source>
</evidence>
<dbReference type="FunFam" id="1.10.510.10:FF:000624">
    <property type="entry name" value="Mitogen-activated protein kinase"/>
    <property type="match status" value="1"/>
</dbReference>
<dbReference type="GeneID" id="26262602"/>
<dbReference type="Gene3D" id="3.30.200.20">
    <property type="entry name" value="Phosphorylase Kinase, domain 1"/>
    <property type="match status" value="1"/>
</dbReference>
<dbReference type="HOGENOM" id="CLU_000288_181_1_1"/>
<dbReference type="SUPFAM" id="SSF56112">
    <property type="entry name" value="Protein kinase-like (PK-like)"/>
    <property type="match status" value="1"/>
</dbReference>
<gene>
    <name evidence="13" type="ORF">M896_120850</name>
</gene>
<evidence type="ECO:0000256" key="3">
    <source>
        <dbReference type="ARBA" id="ARBA00022527"/>
    </source>
</evidence>
<evidence type="ECO:0000256" key="5">
    <source>
        <dbReference type="ARBA" id="ARBA00022741"/>
    </source>
</evidence>
<feature type="region of interest" description="Disordered" evidence="11">
    <location>
        <begin position="303"/>
        <end position="325"/>
    </location>
</feature>
<dbReference type="RefSeq" id="XP_014562905.1">
    <property type="nucleotide sequence ID" value="XM_014707419.1"/>
</dbReference>
<dbReference type="OrthoDB" id="28397at2759"/>
<evidence type="ECO:0000256" key="9">
    <source>
        <dbReference type="PROSITE-ProRule" id="PRU10141"/>
    </source>
</evidence>
<organism evidence="13 14">
    <name type="scientific">Ordospora colligata OC4</name>
    <dbReference type="NCBI Taxonomy" id="1354746"/>
    <lineage>
        <taxon>Eukaryota</taxon>
        <taxon>Fungi</taxon>
        <taxon>Fungi incertae sedis</taxon>
        <taxon>Microsporidia</taxon>
        <taxon>Ordosporidae</taxon>
        <taxon>Ordospora</taxon>
    </lineage>
</organism>
<sequence>MLEPEEGEIPVFQRFTQTSMEYEMIRTIGEGTFGQVILAKRNRAKYALKKVNRTEDGIPITTIREIQTLREMHHPNIIRLIEVVVDSGKIYMVFPYVQHDLNKFIRNKKMSTANIKHVFLQITKGICYMHSKGIMHRDLKSANILIDQNLNVSIADFGMARRTTKAGIYTPGMVTLWYRAPEILLGRPTYTYAVDVWSMGCVLVEMYLGSMLFQGSTEIAQLEMIIHACGSINEKTFPGIKDIAGINSFRLPQSPRRIESIIEKYDVSAVDIVSRMLCIDPCKRITADEALGNKYFSSDSSEVRFSHEKEQDTQYKRRCQNRENK</sequence>
<evidence type="ECO:0000256" key="8">
    <source>
        <dbReference type="ARBA" id="ARBA00023242"/>
    </source>
</evidence>
<protein>
    <submittedName>
        <fullName evidence="13">Serine/threonine kinase</fullName>
    </submittedName>
</protein>
<dbReference type="EMBL" id="JOKQ01000012">
    <property type="protein sequence ID" value="KHN68863.1"/>
    <property type="molecule type" value="Genomic_DNA"/>
</dbReference>
<dbReference type="InterPro" id="IPR008271">
    <property type="entry name" value="Ser/Thr_kinase_AS"/>
</dbReference>
<dbReference type="Gene3D" id="1.10.510.10">
    <property type="entry name" value="Transferase(Phosphotransferase) domain 1"/>
    <property type="match status" value="1"/>
</dbReference>
<dbReference type="GO" id="GO:0005524">
    <property type="term" value="F:ATP binding"/>
    <property type="evidence" value="ECO:0007669"/>
    <property type="project" value="UniProtKB-UniRule"/>
</dbReference>
<dbReference type="PROSITE" id="PS00107">
    <property type="entry name" value="PROTEIN_KINASE_ATP"/>
    <property type="match status" value="1"/>
</dbReference>
<evidence type="ECO:0000313" key="14">
    <source>
        <dbReference type="Proteomes" id="UP000031056"/>
    </source>
</evidence>
<evidence type="ECO:0000259" key="12">
    <source>
        <dbReference type="PROSITE" id="PS50011"/>
    </source>
</evidence>
<comment type="subcellular location">
    <subcellularLocation>
        <location evidence="1">Nucleus</location>
    </subcellularLocation>
</comment>
<keyword evidence="14" id="KW-1185">Reference proteome</keyword>
<dbReference type="GO" id="GO:0005634">
    <property type="term" value="C:nucleus"/>
    <property type="evidence" value="ECO:0007669"/>
    <property type="project" value="UniProtKB-SubCell"/>
</dbReference>
<dbReference type="VEuPathDB" id="MicrosporidiaDB:M896_120850"/>
<proteinExistence type="inferred from homology"/>
<comment type="similarity">
    <text evidence="2">Belongs to the protein kinase superfamily. CMGC Ser/Thr protein kinase family. CDC2/CDKX subfamily.</text>
</comment>
<evidence type="ECO:0000256" key="7">
    <source>
        <dbReference type="ARBA" id="ARBA00022840"/>
    </source>
</evidence>
<dbReference type="STRING" id="1354746.A0A0B2UHR1"/>
<dbReference type="Pfam" id="PF00069">
    <property type="entry name" value="Pkinase"/>
    <property type="match status" value="1"/>
</dbReference>
<name>A0A0B2UHR1_9MICR</name>
<dbReference type="Proteomes" id="UP000031056">
    <property type="component" value="Unassembled WGS sequence"/>
</dbReference>
<keyword evidence="3 10" id="KW-0723">Serine/threonine-protein kinase</keyword>
<dbReference type="FunCoup" id="A0A0B2UHR1">
    <property type="interactions" value="224"/>
</dbReference>
<dbReference type="PROSITE" id="PS00108">
    <property type="entry name" value="PROTEIN_KINASE_ST"/>
    <property type="match status" value="1"/>
</dbReference>
<keyword evidence="5 9" id="KW-0547">Nucleotide-binding</keyword>
<keyword evidence="7 9" id="KW-0067">ATP-binding</keyword>
<dbReference type="PANTHER" id="PTHR24056">
    <property type="entry name" value="CELL DIVISION PROTEIN KINASE"/>
    <property type="match status" value="1"/>
</dbReference>
<keyword evidence="6 13" id="KW-0418">Kinase</keyword>
<dbReference type="InterPro" id="IPR017441">
    <property type="entry name" value="Protein_kinase_ATP_BS"/>
</dbReference>
<evidence type="ECO:0000313" key="13">
    <source>
        <dbReference type="EMBL" id="KHN68863.1"/>
    </source>
</evidence>
<dbReference type="InterPro" id="IPR050108">
    <property type="entry name" value="CDK"/>
</dbReference>
<evidence type="ECO:0000256" key="10">
    <source>
        <dbReference type="RuleBase" id="RU000304"/>
    </source>
</evidence>
<evidence type="ECO:0000256" key="6">
    <source>
        <dbReference type="ARBA" id="ARBA00022777"/>
    </source>
</evidence>